<dbReference type="RefSeq" id="WP_034291420.1">
    <property type="nucleotide sequence ID" value="NZ_CP091519.2"/>
</dbReference>
<reference evidence="1 2" key="1">
    <citation type="submission" date="2018-06" db="EMBL/GenBank/DDBJ databases">
        <authorList>
            <consortium name="Pathogen Informatics"/>
            <person name="Doyle S."/>
        </authorList>
    </citation>
    <scope>NUCLEOTIDE SEQUENCE [LARGE SCALE GENOMIC DNA]</scope>
    <source>
        <strain evidence="1 2">NCTC10283</strain>
    </source>
</reference>
<name>A0A376BUE1_9NEIS</name>
<organism evidence="1 2">
    <name type="scientific">Alysiella crassa</name>
    <dbReference type="NCBI Taxonomy" id="153491"/>
    <lineage>
        <taxon>Bacteria</taxon>
        <taxon>Pseudomonadati</taxon>
        <taxon>Pseudomonadota</taxon>
        <taxon>Betaproteobacteria</taxon>
        <taxon>Neisseriales</taxon>
        <taxon>Neisseriaceae</taxon>
        <taxon>Alysiella</taxon>
    </lineage>
</organism>
<protein>
    <submittedName>
        <fullName evidence="1">Uncharacterized protein</fullName>
    </submittedName>
</protein>
<dbReference type="AlphaFoldDB" id="A0A376BUE1"/>
<evidence type="ECO:0000313" key="1">
    <source>
        <dbReference type="EMBL" id="SSY80622.1"/>
    </source>
</evidence>
<gene>
    <name evidence="1" type="ORF">NCTC10283_02182</name>
</gene>
<sequence>MITQSIHFEVSGQDAQRLLAACQARNIAPVQAFELFCKVAAAFALICASFCTAHCKNLQ</sequence>
<accession>A0A376BUE1</accession>
<dbReference type="EMBL" id="UFSO01000003">
    <property type="protein sequence ID" value="SSY80622.1"/>
    <property type="molecule type" value="Genomic_DNA"/>
</dbReference>
<keyword evidence="2" id="KW-1185">Reference proteome</keyword>
<proteinExistence type="predicted"/>
<evidence type="ECO:0000313" key="2">
    <source>
        <dbReference type="Proteomes" id="UP000254209"/>
    </source>
</evidence>
<dbReference type="Proteomes" id="UP000254209">
    <property type="component" value="Unassembled WGS sequence"/>
</dbReference>